<dbReference type="EMBL" id="KV419461">
    <property type="protein sequence ID" value="KZS86975.1"/>
    <property type="molecule type" value="Genomic_DNA"/>
</dbReference>
<evidence type="ECO:0000313" key="3">
    <source>
        <dbReference type="Proteomes" id="UP000076722"/>
    </source>
</evidence>
<feature type="transmembrane region" description="Helical" evidence="1">
    <location>
        <begin position="12"/>
        <end position="36"/>
    </location>
</feature>
<accession>A0A164MRZ1</accession>
<keyword evidence="1" id="KW-1133">Transmembrane helix</keyword>
<evidence type="ECO:0000256" key="1">
    <source>
        <dbReference type="SAM" id="Phobius"/>
    </source>
</evidence>
<gene>
    <name evidence="2" type="ORF">SISNIDRAFT_471356</name>
</gene>
<dbReference type="AlphaFoldDB" id="A0A164MRZ1"/>
<protein>
    <submittedName>
        <fullName evidence="2">Uncharacterized protein</fullName>
    </submittedName>
</protein>
<proteinExistence type="predicted"/>
<organism evidence="2 3">
    <name type="scientific">Sistotremastrum niveocremeum HHB9708</name>
    <dbReference type="NCBI Taxonomy" id="1314777"/>
    <lineage>
        <taxon>Eukaryota</taxon>
        <taxon>Fungi</taxon>
        <taxon>Dikarya</taxon>
        <taxon>Basidiomycota</taxon>
        <taxon>Agaricomycotina</taxon>
        <taxon>Agaricomycetes</taxon>
        <taxon>Sistotremastrales</taxon>
        <taxon>Sistotremastraceae</taxon>
        <taxon>Sertulicium</taxon>
        <taxon>Sertulicium niveocremeum</taxon>
    </lineage>
</organism>
<dbReference type="Proteomes" id="UP000076722">
    <property type="component" value="Unassembled WGS sequence"/>
</dbReference>
<sequence>MSKHRSNRLPVLSVVASASTYVLVFSSFVCLFKFLMIGAEINRNGIPGQAVASEEFLRIYTESDSKFPRKKRFGEKLTLNTLIEIASFNIPRLEPWLDDLETQRRPEGDNDNAQADILCERPEKTKLVTEADVSPWLALNAALFVFRLEATICTMKLSQCLIWLIQTRIGKDRESIAMASRSITASAWYMVQLLLIRLDSQIFSSRSFPPFSFSFFPDAGAPVDQTPQAPLQKKLGQVL</sequence>
<keyword evidence="3" id="KW-1185">Reference proteome</keyword>
<name>A0A164MRZ1_9AGAM</name>
<reference evidence="2 3" key="1">
    <citation type="journal article" date="2016" name="Mol. Biol. Evol.">
        <title>Comparative Genomics of Early-Diverging Mushroom-Forming Fungi Provides Insights into the Origins of Lignocellulose Decay Capabilities.</title>
        <authorList>
            <person name="Nagy L.G."/>
            <person name="Riley R."/>
            <person name="Tritt A."/>
            <person name="Adam C."/>
            <person name="Daum C."/>
            <person name="Floudas D."/>
            <person name="Sun H."/>
            <person name="Yadav J.S."/>
            <person name="Pangilinan J."/>
            <person name="Larsson K.H."/>
            <person name="Matsuura K."/>
            <person name="Barry K."/>
            <person name="Labutti K."/>
            <person name="Kuo R."/>
            <person name="Ohm R.A."/>
            <person name="Bhattacharya S.S."/>
            <person name="Shirouzu T."/>
            <person name="Yoshinaga Y."/>
            <person name="Martin F.M."/>
            <person name="Grigoriev I.V."/>
            <person name="Hibbett D.S."/>
        </authorList>
    </citation>
    <scope>NUCLEOTIDE SEQUENCE [LARGE SCALE GENOMIC DNA]</scope>
    <source>
        <strain evidence="2 3">HHB9708</strain>
    </source>
</reference>
<keyword evidence="1" id="KW-0812">Transmembrane</keyword>
<evidence type="ECO:0000313" key="2">
    <source>
        <dbReference type="EMBL" id="KZS86975.1"/>
    </source>
</evidence>
<keyword evidence="1" id="KW-0472">Membrane</keyword>